<evidence type="ECO:0000256" key="1">
    <source>
        <dbReference type="SAM" id="MobiDB-lite"/>
    </source>
</evidence>
<reference evidence="2 3" key="1">
    <citation type="submission" date="2015-04" db="EMBL/GenBank/DDBJ databases">
        <title>Complete genome sequence of Schizopora paradoxa KUC8140, a cosmopolitan wood degrader in East Asia.</title>
        <authorList>
            <consortium name="DOE Joint Genome Institute"/>
            <person name="Min B."/>
            <person name="Park H."/>
            <person name="Jang Y."/>
            <person name="Kim J.-J."/>
            <person name="Kim K.H."/>
            <person name="Pangilinan J."/>
            <person name="Lipzen A."/>
            <person name="Riley R."/>
            <person name="Grigoriev I.V."/>
            <person name="Spatafora J.W."/>
            <person name="Choi I.-G."/>
        </authorList>
    </citation>
    <scope>NUCLEOTIDE SEQUENCE [LARGE SCALE GENOMIC DNA]</scope>
    <source>
        <strain evidence="2 3">KUC8140</strain>
    </source>
</reference>
<sequence length="1195" mass="130278">MSNGAALPPREVCRKCLIAGTKHCKLFICYGSDGQMTDIPIGPLQECSFCSHPYVFHILSGPKDGVAGGILDRYGADSSECGGFIKKTEADQLQFNTQCACGLELGAHDKNPVDSTKPVLSHPQNVSQITPVLPSPITANGQANTLTGNIFSPAVLEQLLAAYRQHDPGQAAPASTGPPIEAFRNPFSPGGHGQGTESVGNVNDRRMESSARQNARQNAQSVRASSVSSTKAQTPGTKRGRQAKTKASTTKVDSVGSSVSHRPLKFLICVYPICLLRKEPIADLDLPSRWVSRDSLSTIQHTLHDHKLTCTIQPSIEGPEPLWRSFDEAISSIVVNADLNLHRPLSAGAVRDTSNTGWVLVALQGQSGKSAKGKEPEGRQQLLPKVLTPSEFTIEKLQAKPFGAAMPNWLDDSTIIFVCPRYRHIAGPISNFRGLASATLMPDLHHLCYPLRIADEMQLADEDGKGLVVACVDSCVTMPDLSNVAHQALSVDRSAITPKVVDHKPGLDSTPAATIPSLPVLKGPDRANDGSTSIPLFLRSPSPEDQFPASLIGSASLVNKRADGREVSASNIDTTKDTAPSYCLDSDGELVDDEEMLRLAIAESLAFMQNKPEDGTLKTGTPSSTSNTGGPLANVRQRARSVSINAEANSPPRTRRRITRDGVEPKQTVPESNTMDLIMTQTLQERVSQPRLKKPVGFKHAVHPREIAGWARRLSTLVPDRKTPSGLDVSFRLQADSMSNGVDALKLFIAAKLGNKSQIEFESDLIEVSPTIVVSWVGLNYLFKETSFFIIGEGCGVGVRTSLIREAVKSYVADKQGRWCEQVGEYYTLCFHGGDQLPAERIMEFKVFGCICALHMVLLRCGPDPMSPFLFYLVVDGRIAFSLDMKFIAVLDADSVRILKPLQDWDGKGASVQDGRSDLYDLLTAADISVKTISAVVPENERHGINVSVMSRMFLGASNLERMEEFLAFRTGFNVQLNENTLLLDTFKEGESVKGMMATFYGRRIETPEQVIKLLQFPESTKMELDIDEDPIDLDALGLCPEASGLPAAYYEFLVKEHTGIYLRGSGHPDHTFVRNSISKEEIEAGVADPLLRSRLFLKVLTGSELLPPAGHEIQFDFIHLSAEDEICPNRSDGYRPSFHFHVCSSSAEVTICKGFRKILEQEQRAPREGENALEFEGLIHATLLSLTDGTFNSV</sequence>
<accession>A0A0H2RR34</accession>
<name>A0A0H2RR34_9AGAM</name>
<feature type="region of interest" description="Disordered" evidence="1">
    <location>
        <begin position="503"/>
        <end position="526"/>
    </location>
</feature>
<dbReference type="Proteomes" id="UP000053477">
    <property type="component" value="Unassembled WGS sequence"/>
</dbReference>
<dbReference type="AlphaFoldDB" id="A0A0H2RR34"/>
<dbReference type="EMBL" id="KQ085949">
    <property type="protein sequence ID" value="KLO14057.1"/>
    <property type="molecule type" value="Genomic_DNA"/>
</dbReference>
<keyword evidence="3" id="KW-1185">Reference proteome</keyword>
<feature type="region of interest" description="Disordered" evidence="1">
    <location>
        <begin position="612"/>
        <end position="669"/>
    </location>
</feature>
<dbReference type="OrthoDB" id="2757435at2759"/>
<evidence type="ECO:0008006" key="4">
    <source>
        <dbReference type="Google" id="ProtNLM"/>
    </source>
</evidence>
<feature type="compositionally biased region" description="Low complexity" evidence="1">
    <location>
        <begin position="619"/>
        <end position="631"/>
    </location>
</feature>
<feature type="region of interest" description="Disordered" evidence="1">
    <location>
        <begin position="168"/>
        <end position="255"/>
    </location>
</feature>
<protein>
    <recommendedName>
        <fullName evidence="4">HECT domain-containing protein</fullName>
    </recommendedName>
</protein>
<proteinExistence type="predicted"/>
<feature type="compositionally biased region" description="Polar residues" evidence="1">
    <location>
        <begin position="245"/>
        <end position="255"/>
    </location>
</feature>
<gene>
    <name evidence="2" type="ORF">SCHPADRAFT_939839</name>
</gene>
<evidence type="ECO:0000313" key="2">
    <source>
        <dbReference type="EMBL" id="KLO14057.1"/>
    </source>
</evidence>
<organism evidence="2 3">
    <name type="scientific">Schizopora paradoxa</name>
    <dbReference type="NCBI Taxonomy" id="27342"/>
    <lineage>
        <taxon>Eukaryota</taxon>
        <taxon>Fungi</taxon>
        <taxon>Dikarya</taxon>
        <taxon>Basidiomycota</taxon>
        <taxon>Agaricomycotina</taxon>
        <taxon>Agaricomycetes</taxon>
        <taxon>Hymenochaetales</taxon>
        <taxon>Schizoporaceae</taxon>
        <taxon>Schizopora</taxon>
    </lineage>
</organism>
<evidence type="ECO:0000313" key="3">
    <source>
        <dbReference type="Proteomes" id="UP000053477"/>
    </source>
</evidence>
<feature type="compositionally biased region" description="Polar residues" evidence="1">
    <location>
        <begin position="640"/>
        <end position="652"/>
    </location>
</feature>
<dbReference type="InParanoid" id="A0A0H2RR34"/>
<feature type="compositionally biased region" description="Polar residues" evidence="1">
    <location>
        <begin position="210"/>
        <end position="236"/>
    </location>
</feature>